<evidence type="ECO:0000256" key="1">
    <source>
        <dbReference type="SAM" id="MobiDB-lite"/>
    </source>
</evidence>
<organism evidence="2 3">
    <name type="scientific">Oleoguttula mirabilis</name>
    <dbReference type="NCBI Taxonomy" id="1507867"/>
    <lineage>
        <taxon>Eukaryota</taxon>
        <taxon>Fungi</taxon>
        <taxon>Dikarya</taxon>
        <taxon>Ascomycota</taxon>
        <taxon>Pezizomycotina</taxon>
        <taxon>Dothideomycetes</taxon>
        <taxon>Dothideomycetidae</taxon>
        <taxon>Mycosphaerellales</taxon>
        <taxon>Teratosphaeriaceae</taxon>
        <taxon>Oleoguttula</taxon>
    </lineage>
</organism>
<name>A0AAV9J3T3_9PEZI</name>
<evidence type="ECO:0000313" key="3">
    <source>
        <dbReference type="Proteomes" id="UP001324427"/>
    </source>
</evidence>
<dbReference type="EMBL" id="JAVFHQ010000089">
    <property type="protein sequence ID" value="KAK4539578.1"/>
    <property type="molecule type" value="Genomic_DNA"/>
</dbReference>
<feature type="region of interest" description="Disordered" evidence="1">
    <location>
        <begin position="121"/>
        <end position="149"/>
    </location>
</feature>
<feature type="region of interest" description="Disordered" evidence="1">
    <location>
        <begin position="163"/>
        <end position="260"/>
    </location>
</feature>
<keyword evidence="3" id="KW-1185">Reference proteome</keyword>
<proteinExistence type="predicted"/>
<sequence>MPGRGLARLGTTPPPRTAETEHLWDRGIPNSHSKAENRQRKYAVYGRPVRPSKETPPEFWGERLPYFRSHEFQKVDAMLNGRPKKKRKPKSRPQEVALAMDGTEITAEAEAGRPAGLLLPAEREERSHATKGPLPGFLSGKGKKRKREDAVAVNTSVYDMALPYEHAEPHEQDALAGSSAGTEEAPIKPDVEAEPSTEQPQLEPETQPVEAVEYQAVAEEGIDMSDVPALAEAERAAEELTAAAAENGTPEPRLRVSEDA</sequence>
<feature type="compositionally biased region" description="Basic residues" evidence="1">
    <location>
        <begin position="82"/>
        <end position="91"/>
    </location>
</feature>
<evidence type="ECO:0000313" key="2">
    <source>
        <dbReference type="EMBL" id="KAK4539578.1"/>
    </source>
</evidence>
<dbReference type="Proteomes" id="UP001324427">
    <property type="component" value="Unassembled WGS sequence"/>
</dbReference>
<feature type="region of interest" description="Disordered" evidence="1">
    <location>
        <begin position="77"/>
        <end position="96"/>
    </location>
</feature>
<dbReference type="AlphaFoldDB" id="A0AAV9J3T3"/>
<comment type="caution">
    <text evidence="2">The sequence shown here is derived from an EMBL/GenBank/DDBJ whole genome shotgun (WGS) entry which is preliminary data.</text>
</comment>
<feature type="region of interest" description="Disordered" evidence="1">
    <location>
        <begin position="1"/>
        <end position="60"/>
    </location>
</feature>
<accession>A0AAV9J3T3</accession>
<protein>
    <submittedName>
        <fullName evidence="2">Uncharacterized protein</fullName>
    </submittedName>
</protein>
<feature type="compositionally biased region" description="Low complexity" evidence="1">
    <location>
        <begin position="209"/>
        <end position="219"/>
    </location>
</feature>
<gene>
    <name evidence="2" type="ORF">LTR36_010514</name>
</gene>
<reference evidence="2 3" key="1">
    <citation type="submission" date="2021-11" db="EMBL/GenBank/DDBJ databases">
        <title>Black yeast isolated from Biological Soil Crust.</title>
        <authorList>
            <person name="Kurbessoian T."/>
        </authorList>
    </citation>
    <scope>NUCLEOTIDE SEQUENCE [LARGE SCALE GENOMIC DNA]</scope>
    <source>
        <strain evidence="2 3">CCFEE 5522</strain>
    </source>
</reference>